<dbReference type="OrthoDB" id="3060195at2759"/>
<dbReference type="Pfam" id="PF20151">
    <property type="entry name" value="DUF6533"/>
    <property type="match status" value="1"/>
</dbReference>
<reference evidence="3 4" key="1">
    <citation type="journal article" date="2019" name="Nat. Ecol. Evol.">
        <title>Megaphylogeny resolves global patterns of mushroom evolution.</title>
        <authorList>
            <person name="Varga T."/>
            <person name="Krizsan K."/>
            <person name="Foldi C."/>
            <person name="Dima B."/>
            <person name="Sanchez-Garcia M."/>
            <person name="Sanchez-Ramirez S."/>
            <person name="Szollosi G.J."/>
            <person name="Szarkandi J.G."/>
            <person name="Papp V."/>
            <person name="Albert L."/>
            <person name="Andreopoulos W."/>
            <person name="Angelini C."/>
            <person name="Antonin V."/>
            <person name="Barry K.W."/>
            <person name="Bougher N.L."/>
            <person name="Buchanan P."/>
            <person name="Buyck B."/>
            <person name="Bense V."/>
            <person name="Catcheside P."/>
            <person name="Chovatia M."/>
            <person name="Cooper J."/>
            <person name="Damon W."/>
            <person name="Desjardin D."/>
            <person name="Finy P."/>
            <person name="Geml J."/>
            <person name="Haridas S."/>
            <person name="Hughes K."/>
            <person name="Justo A."/>
            <person name="Karasinski D."/>
            <person name="Kautmanova I."/>
            <person name="Kiss B."/>
            <person name="Kocsube S."/>
            <person name="Kotiranta H."/>
            <person name="LaButti K.M."/>
            <person name="Lechner B.E."/>
            <person name="Liimatainen K."/>
            <person name="Lipzen A."/>
            <person name="Lukacs Z."/>
            <person name="Mihaltcheva S."/>
            <person name="Morgado L.N."/>
            <person name="Niskanen T."/>
            <person name="Noordeloos M.E."/>
            <person name="Ohm R.A."/>
            <person name="Ortiz-Santana B."/>
            <person name="Ovrebo C."/>
            <person name="Racz N."/>
            <person name="Riley R."/>
            <person name="Savchenko A."/>
            <person name="Shiryaev A."/>
            <person name="Soop K."/>
            <person name="Spirin V."/>
            <person name="Szebenyi C."/>
            <person name="Tomsovsky M."/>
            <person name="Tulloss R.E."/>
            <person name="Uehling J."/>
            <person name="Grigoriev I.V."/>
            <person name="Vagvolgyi C."/>
            <person name="Papp T."/>
            <person name="Martin F.M."/>
            <person name="Miettinen O."/>
            <person name="Hibbett D.S."/>
            <person name="Nagy L.G."/>
        </authorList>
    </citation>
    <scope>NUCLEOTIDE SEQUENCE [LARGE SCALE GENOMIC DNA]</scope>
    <source>
        <strain evidence="3 4">CBS 166.37</strain>
    </source>
</reference>
<keyword evidence="1" id="KW-1133">Transmembrane helix</keyword>
<feature type="transmembrane region" description="Helical" evidence="1">
    <location>
        <begin position="23"/>
        <end position="45"/>
    </location>
</feature>
<accession>A0A5C3LQS8</accession>
<feature type="transmembrane region" description="Helical" evidence="1">
    <location>
        <begin position="178"/>
        <end position="196"/>
    </location>
</feature>
<dbReference type="Proteomes" id="UP000308652">
    <property type="component" value="Unassembled WGS sequence"/>
</dbReference>
<protein>
    <recommendedName>
        <fullName evidence="2">DUF6533 domain-containing protein</fullName>
    </recommendedName>
</protein>
<dbReference type="EMBL" id="ML213621">
    <property type="protein sequence ID" value="TFK35424.1"/>
    <property type="molecule type" value="Genomic_DNA"/>
</dbReference>
<evidence type="ECO:0000313" key="3">
    <source>
        <dbReference type="EMBL" id="TFK35424.1"/>
    </source>
</evidence>
<dbReference type="InterPro" id="IPR045340">
    <property type="entry name" value="DUF6533"/>
</dbReference>
<gene>
    <name evidence="3" type="ORF">BDQ12DRAFT_688119</name>
</gene>
<proteinExistence type="predicted"/>
<evidence type="ECO:0000259" key="2">
    <source>
        <dbReference type="Pfam" id="PF20151"/>
    </source>
</evidence>
<sequence length="362" mass="40136">MSAAHLTPAALQAIFSSLESGRIAISAGYAAATLIVFEFLLTLPAEVRQMWRQKKTLVFALFTTLRYATILYQVTFSMFFFLPIHSKRRCASLIYVEQVFFIFSSASLSGIFALRTFAIYHRNWYILGILLVIAAVKVFISAIDFFVSAEIATQNPAFSQFGSCNETLTGNTARWNTASAALALLFDTIVLSLTLAKTVKTSLWRRKANLHKSYTYYILRDGLLYYFAIEILLLFTVIFNQIPTLSVRVARVVIILQTSLAPSLAQRLVLNLRTVDSKMVPPTDSQIASTSVIAPIDFAHGSIIGNIGAPLRVELDEEDSDTVEVHDLEKTDTEGLDGIQMVMIGDPNDPEYGGNDNIGFTL</sequence>
<feature type="transmembrane region" description="Helical" evidence="1">
    <location>
        <begin position="126"/>
        <end position="147"/>
    </location>
</feature>
<evidence type="ECO:0000256" key="1">
    <source>
        <dbReference type="SAM" id="Phobius"/>
    </source>
</evidence>
<feature type="transmembrane region" description="Helical" evidence="1">
    <location>
        <begin position="217"/>
        <end position="239"/>
    </location>
</feature>
<evidence type="ECO:0000313" key="4">
    <source>
        <dbReference type="Proteomes" id="UP000308652"/>
    </source>
</evidence>
<feature type="transmembrane region" description="Helical" evidence="1">
    <location>
        <begin position="57"/>
        <end position="81"/>
    </location>
</feature>
<organism evidence="3 4">
    <name type="scientific">Crucibulum laeve</name>
    <dbReference type="NCBI Taxonomy" id="68775"/>
    <lineage>
        <taxon>Eukaryota</taxon>
        <taxon>Fungi</taxon>
        <taxon>Dikarya</taxon>
        <taxon>Basidiomycota</taxon>
        <taxon>Agaricomycotina</taxon>
        <taxon>Agaricomycetes</taxon>
        <taxon>Agaricomycetidae</taxon>
        <taxon>Agaricales</taxon>
        <taxon>Agaricineae</taxon>
        <taxon>Nidulariaceae</taxon>
        <taxon>Crucibulum</taxon>
    </lineage>
</organism>
<feature type="transmembrane region" description="Helical" evidence="1">
    <location>
        <begin position="93"/>
        <end position="114"/>
    </location>
</feature>
<dbReference type="AlphaFoldDB" id="A0A5C3LQS8"/>
<feature type="domain" description="DUF6533" evidence="2">
    <location>
        <begin position="30"/>
        <end position="71"/>
    </location>
</feature>
<name>A0A5C3LQS8_9AGAR</name>
<keyword evidence="4" id="KW-1185">Reference proteome</keyword>
<keyword evidence="1" id="KW-0812">Transmembrane</keyword>
<keyword evidence="1" id="KW-0472">Membrane</keyword>